<evidence type="ECO:0000313" key="1">
    <source>
        <dbReference type="EMBL" id="BEQ15319.1"/>
    </source>
</evidence>
<reference evidence="2" key="1">
    <citation type="journal article" date="2023" name="Arch. Microbiol.">
        <title>Desulfoferula mesophilus gen. nov. sp. nov., a mesophilic sulfate-reducing bacterium isolated from a brackish lake sediment.</title>
        <authorList>
            <person name="Watanabe T."/>
            <person name="Yabe T."/>
            <person name="Tsuji J.M."/>
            <person name="Fukui M."/>
        </authorList>
    </citation>
    <scope>NUCLEOTIDE SEQUENCE [LARGE SCALE GENOMIC DNA]</scope>
    <source>
        <strain evidence="2">12FAK</strain>
    </source>
</reference>
<protein>
    <submittedName>
        <fullName evidence="1">Uncharacterized protein</fullName>
    </submittedName>
</protein>
<dbReference type="AlphaFoldDB" id="A0AAU9ELA3"/>
<evidence type="ECO:0000313" key="2">
    <source>
        <dbReference type="Proteomes" id="UP001366166"/>
    </source>
</evidence>
<sequence>MRAIHKRVGRLEKAVRGDRDVERRYEVFRQGLAEFFPGGKVSPSRTTGATGDDDVLRGVQDPELRRKLDEFLAPFQPTPGEEPGQP</sequence>
<gene>
    <name evidence="1" type="ORF">FAK_23850</name>
</gene>
<organism evidence="1 2">
    <name type="scientific">Desulfoferula mesophila</name>
    <dbReference type="NCBI Taxonomy" id="3058419"/>
    <lineage>
        <taxon>Bacteria</taxon>
        <taxon>Pseudomonadati</taxon>
        <taxon>Thermodesulfobacteriota</taxon>
        <taxon>Desulfarculia</taxon>
        <taxon>Desulfarculales</taxon>
        <taxon>Desulfarculaceae</taxon>
        <taxon>Desulfoferula</taxon>
    </lineage>
</organism>
<dbReference type="EMBL" id="AP028679">
    <property type="protein sequence ID" value="BEQ15319.1"/>
    <property type="molecule type" value="Genomic_DNA"/>
</dbReference>
<proteinExistence type="predicted"/>
<name>A0AAU9ELA3_9BACT</name>
<accession>A0AAU9ELA3</accession>
<dbReference type="KEGG" id="dmp:FAK_23850"/>
<dbReference type="Proteomes" id="UP001366166">
    <property type="component" value="Chromosome"/>
</dbReference>
<keyword evidence="2" id="KW-1185">Reference proteome</keyword>